<dbReference type="Proteomes" id="UP000677913">
    <property type="component" value="Unassembled WGS sequence"/>
</dbReference>
<dbReference type="InterPro" id="IPR024185">
    <property type="entry name" value="FTHF_cligase-like_sf"/>
</dbReference>
<protein>
    <submittedName>
        <fullName evidence="2">5-formyltetrahydrofolate cyclo-ligase</fullName>
    </submittedName>
</protein>
<gene>
    <name evidence="2" type="ORF">KGA66_27545</name>
</gene>
<dbReference type="GO" id="GO:0005737">
    <property type="term" value="C:cytoplasm"/>
    <property type="evidence" value="ECO:0007669"/>
    <property type="project" value="TreeGrafter"/>
</dbReference>
<accession>A0A8J8BFN0</accession>
<evidence type="ECO:0000256" key="1">
    <source>
        <dbReference type="SAM" id="MobiDB-lite"/>
    </source>
</evidence>
<dbReference type="Gene3D" id="3.40.50.10420">
    <property type="entry name" value="NagB/RpiA/CoA transferase-like"/>
    <property type="match status" value="1"/>
</dbReference>
<dbReference type="InterPro" id="IPR002698">
    <property type="entry name" value="FTHF_cligase"/>
</dbReference>
<dbReference type="PANTHER" id="PTHR13017:SF0">
    <property type="entry name" value="METHENYLTETRAHYDROFOLATE SYNTHASE DOMAIN-CONTAINING PROTEIN"/>
    <property type="match status" value="1"/>
</dbReference>
<reference evidence="2" key="1">
    <citation type="submission" date="2021-04" db="EMBL/GenBank/DDBJ databases">
        <title>Genome based classification of Actinospica acidithermotolerans sp. nov., an actinobacterium isolated from an Indonesian hot spring.</title>
        <authorList>
            <person name="Kusuma A.B."/>
            <person name="Putra K.E."/>
            <person name="Nafisah S."/>
            <person name="Loh J."/>
            <person name="Nouioui I."/>
            <person name="Goodfellow M."/>
        </authorList>
    </citation>
    <scope>NUCLEOTIDE SEQUENCE</scope>
    <source>
        <strain evidence="2">DSM 45618</strain>
    </source>
</reference>
<sequence length="270" mass="29224">MAHLSGGPRSLRSSAEPDRGKVGTVSDTKQPKQAVRERVWATLEASGFVEPGVTGYIPAFTGAQQAADRLASLDVWRGARVVKAGPDRAQQPVRVLALEAGKLLYMAAPRLAQRLPFYLLDPGTLTVPAIEAGDRTVAARVATAVDTQDMRPVDLVVCGSVAVNTSGARLGKGAGYSDIEIALLAEAGLISERTTIATSVHDSQVLDEDLPEREHDFRVDLIVTPTQVVWCSGPRRRPARVLWHELTAEQIDAMPALKARWPSRPRRSQR</sequence>
<organism evidence="2 3">
    <name type="scientific">Actinocrinis puniceicyclus</name>
    <dbReference type="NCBI Taxonomy" id="977794"/>
    <lineage>
        <taxon>Bacteria</taxon>
        <taxon>Bacillati</taxon>
        <taxon>Actinomycetota</taxon>
        <taxon>Actinomycetes</taxon>
        <taxon>Catenulisporales</taxon>
        <taxon>Actinospicaceae</taxon>
        <taxon>Actinocrinis</taxon>
    </lineage>
</organism>
<dbReference type="AlphaFoldDB" id="A0A8J8BFN0"/>
<dbReference type="EMBL" id="JAGSXH010000201">
    <property type="protein sequence ID" value="MBS2966820.1"/>
    <property type="molecule type" value="Genomic_DNA"/>
</dbReference>
<evidence type="ECO:0000313" key="2">
    <source>
        <dbReference type="EMBL" id="MBS2966820.1"/>
    </source>
</evidence>
<keyword evidence="3" id="KW-1185">Reference proteome</keyword>
<name>A0A8J8BFN0_9ACTN</name>
<comment type="caution">
    <text evidence="2">The sequence shown here is derived from an EMBL/GenBank/DDBJ whole genome shotgun (WGS) entry which is preliminary data.</text>
</comment>
<dbReference type="SUPFAM" id="SSF100950">
    <property type="entry name" value="NagB/RpiA/CoA transferase-like"/>
    <property type="match status" value="1"/>
</dbReference>
<evidence type="ECO:0000313" key="3">
    <source>
        <dbReference type="Proteomes" id="UP000677913"/>
    </source>
</evidence>
<proteinExistence type="predicted"/>
<dbReference type="PANTHER" id="PTHR13017">
    <property type="entry name" value="5-FORMYLTETRAHYDROFOLATE CYCLO-LIGASE-RELATED"/>
    <property type="match status" value="1"/>
</dbReference>
<dbReference type="InterPro" id="IPR037171">
    <property type="entry name" value="NagB/RpiA_transferase-like"/>
</dbReference>
<feature type="region of interest" description="Disordered" evidence="1">
    <location>
        <begin position="1"/>
        <end position="33"/>
    </location>
</feature>
<dbReference type="Pfam" id="PF01812">
    <property type="entry name" value="5-FTHF_cyc-lig"/>
    <property type="match status" value="1"/>
</dbReference>